<evidence type="ECO:0000256" key="1">
    <source>
        <dbReference type="ARBA" id="ARBA00022729"/>
    </source>
</evidence>
<organism evidence="5 6">
    <name type="scientific">Hymenolepis diminuta</name>
    <name type="common">Rat tapeworm</name>
    <dbReference type="NCBI Taxonomy" id="6216"/>
    <lineage>
        <taxon>Eukaryota</taxon>
        <taxon>Metazoa</taxon>
        <taxon>Spiralia</taxon>
        <taxon>Lophotrochozoa</taxon>
        <taxon>Platyhelminthes</taxon>
        <taxon>Cestoda</taxon>
        <taxon>Eucestoda</taxon>
        <taxon>Cyclophyllidea</taxon>
        <taxon>Hymenolepididae</taxon>
        <taxon>Hymenolepis</taxon>
    </lineage>
</organism>
<sequence length="130" mass="14369">MEKILLICALALFCLPPASLALQCVVCNSFMDGEACADWDTLSYITECPPDKNKFCAKIEQFTDGAVRTVRKCSNAKTEPGCIRRIGSDNQQIHQCHCNTTLCNPAARNQIHYVLTVSLIVVLSAMFLKL</sequence>
<protein>
    <recommendedName>
        <fullName evidence="7">Protein quiver</fullName>
    </recommendedName>
</protein>
<reference evidence="5 6" key="1">
    <citation type="submission" date="2019-07" db="EMBL/GenBank/DDBJ databases">
        <authorList>
            <person name="Jastrzebski P J."/>
            <person name="Paukszto L."/>
            <person name="Jastrzebski P J."/>
        </authorList>
    </citation>
    <scope>NUCLEOTIDE SEQUENCE [LARGE SCALE GENOMIC DNA]</scope>
    <source>
        <strain evidence="5 6">WMS-il1</strain>
    </source>
</reference>
<dbReference type="InterPro" id="IPR050975">
    <property type="entry name" value="Sleep_regulator"/>
</dbReference>
<evidence type="ECO:0000256" key="2">
    <source>
        <dbReference type="ARBA" id="ARBA00023180"/>
    </source>
</evidence>
<dbReference type="InterPro" id="IPR031424">
    <property type="entry name" value="QVR-like"/>
</dbReference>
<feature type="signal peptide" evidence="4">
    <location>
        <begin position="1"/>
        <end position="21"/>
    </location>
</feature>
<keyword evidence="3" id="KW-1133">Transmembrane helix</keyword>
<dbReference type="PANTHER" id="PTHR33562:SF2">
    <property type="entry name" value="PROTEIN QUIVER"/>
    <property type="match status" value="1"/>
</dbReference>
<dbReference type="Pfam" id="PF17064">
    <property type="entry name" value="QVR"/>
    <property type="match status" value="1"/>
</dbReference>
<evidence type="ECO:0000256" key="3">
    <source>
        <dbReference type="SAM" id="Phobius"/>
    </source>
</evidence>
<dbReference type="EMBL" id="CABIJS010000256">
    <property type="protein sequence ID" value="VUZ47922.1"/>
    <property type="molecule type" value="Genomic_DNA"/>
</dbReference>
<gene>
    <name evidence="5" type="ORF">WMSIL1_LOCUS7442</name>
</gene>
<name>A0A564YKX2_HYMDI</name>
<keyword evidence="2" id="KW-0325">Glycoprotein</keyword>
<feature type="transmembrane region" description="Helical" evidence="3">
    <location>
        <begin position="111"/>
        <end position="128"/>
    </location>
</feature>
<dbReference type="SUPFAM" id="SSF57302">
    <property type="entry name" value="Snake toxin-like"/>
    <property type="match status" value="1"/>
</dbReference>
<dbReference type="AlphaFoldDB" id="A0A564YKX2"/>
<keyword evidence="6" id="KW-1185">Reference proteome</keyword>
<dbReference type="Proteomes" id="UP000321570">
    <property type="component" value="Unassembled WGS sequence"/>
</dbReference>
<dbReference type="PANTHER" id="PTHR33562">
    <property type="entry name" value="ATILLA, ISOFORM B-RELATED-RELATED"/>
    <property type="match status" value="1"/>
</dbReference>
<accession>A0A564YKX2</accession>
<feature type="chain" id="PRO_5021708147" description="Protein quiver" evidence="4">
    <location>
        <begin position="22"/>
        <end position="130"/>
    </location>
</feature>
<dbReference type="GO" id="GO:0030431">
    <property type="term" value="P:sleep"/>
    <property type="evidence" value="ECO:0007669"/>
    <property type="project" value="InterPro"/>
</dbReference>
<evidence type="ECO:0000313" key="5">
    <source>
        <dbReference type="EMBL" id="VUZ47922.1"/>
    </source>
</evidence>
<evidence type="ECO:0000313" key="6">
    <source>
        <dbReference type="Proteomes" id="UP000321570"/>
    </source>
</evidence>
<proteinExistence type="predicted"/>
<keyword evidence="3" id="KW-0812">Transmembrane</keyword>
<keyword evidence="3" id="KW-0472">Membrane</keyword>
<evidence type="ECO:0008006" key="7">
    <source>
        <dbReference type="Google" id="ProtNLM"/>
    </source>
</evidence>
<dbReference type="InterPro" id="IPR045860">
    <property type="entry name" value="Snake_toxin-like_sf"/>
</dbReference>
<evidence type="ECO:0000256" key="4">
    <source>
        <dbReference type="SAM" id="SignalP"/>
    </source>
</evidence>
<keyword evidence="1 4" id="KW-0732">Signal</keyword>
<dbReference type="GO" id="GO:0032222">
    <property type="term" value="P:regulation of synaptic transmission, cholinergic"/>
    <property type="evidence" value="ECO:0007669"/>
    <property type="project" value="InterPro"/>
</dbReference>